<reference evidence="2 3" key="1">
    <citation type="submission" date="2024-11" db="EMBL/GenBank/DDBJ databases">
        <title>A near-complete genome assembly of Cinchona calisaya.</title>
        <authorList>
            <person name="Lian D.C."/>
            <person name="Zhao X.W."/>
            <person name="Wei L."/>
        </authorList>
    </citation>
    <scope>NUCLEOTIDE SEQUENCE [LARGE SCALE GENOMIC DNA]</scope>
    <source>
        <tissue evidence="2">Nenye</tissue>
    </source>
</reference>
<keyword evidence="1" id="KW-0175">Coiled coil</keyword>
<protein>
    <submittedName>
        <fullName evidence="2">Uncharacterized protein</fullName>
    </submittedName>
</protein>
<evidence type="ECO:0000256" key="1">
    <source>
        <dbReference type="SAM" id="Coils"/>
    </source>
</evidence>
<feature type="coiled-coil region" evidence="1">
    <location>
        <begin position="47"/>
        <end position="74"/>
    </location>
</feature>
<comment type="caution">
    <text evidence="2">The sequence shown here is derived from an EMBL/GenBank/DDBJ whole genome shotgun (WGS) entry which is preliminary data.</text>
</comment>
<organism evidence="2 3">
    <name type="scientific">Cinchona calisaya</name>
    <dbReference type="NCBI Taxonomy" id="153742"/>
    <lineage>
        <taxon>Eukaryota</taxon>
        <taxon>Viridiplantae</taxon>
        <taxon>Streptophyta</taxon>
        <taxon>Embryophyta</taxon>
        <taxon>Tracheophyta</taxon>
        <taxon>Spermatophyta</taxon>
        <taxon>Magnoliopsida</taxon>
        <taxon>eudicotyledons</taxon>
        <taxon>Gunneridae</taxon>
        <taxon>Pentapetalae</taxon>
        <taxon>asterids</taxon>
        <taxon>lamiids</taxon>
        <taxon>Gentianales</taxon>
        <taxon>Rubiaceae</taxon>
        <taxon>Cinchonoideae</taxon>
        <taxon>Cinchoneae</taxon>
        <taxon>Cinchona</taxon>
    </lineage>
</organism>
<keyword evidence="3" id="KW-1185">Reference proteome</keyword>
<proteinExistence type="predicted"/>
<evidence type="ECO:0000313" key="3">
    <source>
        <dbReference type="Proteomes" id="UP001630127"/>
    </source>
</evidence>
<sequence>MPLVCDFYSGNNLNGQCSSEGMPIIHPNLFTIVKMFKEKWMMFMFNFVELRRELETQRRENEMVKRETETLRRDNELFVRNQGPLTKKIGNSIGTSGKTSIRKT</sequence>
<dbReference type="Proteomes" id="UP001630127">
    <property type="component" value="Unassembled WGS sequence"/>
</dbReference>
<dbReference type="EMBL" id="JBJUIK010000008">
    <property type="protein sequence ID" value="KAL3520108.1"/>
    <property type="molecule type" value="Genomic_DNA"/>
</dbReference>
<name>A0ABD2ZLD4_9GENT</name>
<gene>
    <name evidence="2" type="ORF">ACH5RR_018257</name>
</gene>
<evidence type="ECO:0000313" key="2">
    <source>
        <dbReference type="EMBL" id="KAL3520108.1"/>
    </source>
</evidence>
<dbReference type="AlphaFoldDB" id="A0ABD2ZLD4"/>
<accession>A0ABD2ZLD4</accession>